<protein>
    <submittedName>
        <fullName evidence="2">Uncharacterized protein</fullName>
    </submittedName>
</protein>
<evidence type="ECO:0000313" key="2">
    <source>
        <dbReference type="EMBL" id="STY71455.1"/>
    </source>
</evidence>
<name>A0A378NUF3_9FIRM</name>
<proteinExistence type="predicted"/>
<evidence type="ECO:0000313" key="3">
    <source>
        <dbReference type="Proteomes" id="UP000255234"/>
    </source>
</evidence>
<dbReference type="RefSeq" id="WP_258553974.1">
    <property type="nucleotide sequence ID" value="NZ_UGPP01000001.1"/>
</dbReference>
<organism evidence="2 3">
    <name type="scientific">Megamonas hypermegale</name>
    <dbReference type="NCBI Taxonomy" id="158847"/>
    <lineage>
        <taxon>Bacteria</taxon>
        <taxon>Bacillati</taxon>
        <taxon>Bacillota</taxon>
        <taxon>Negativicutes</taxon>
        <taxon>Selenomonadales</taxon>
        <taxon>Selenomonadaceae</taxon>
        <taxon>Megamonas</taxon>
    </lineage>
</organism>
<evidence type="ECO:0000256" key="1">
    <source>
        <dbReference type="SAM" id="MobiDB-lite"/>
    </source>
</evidence>
<reference evidence="2 3" key="1">
    <citation type="submission" date="2018-06" db="EMBL/GenBank/DDBJ databases">
        <authorList>
            <consortium name="Pathogen Informatics"/>
            <person name="Doyle S."/>
        </authorList>
    </citation>
    <scope>NUCLEOTIDE SEQUENCE [LARGE SCALE GENOMIC DNA]</scope>
    <source>
        <strain evidence="2 3">NCTC10571</strain>
    </source>
</reference>
<sequence>MIEIKKTTWGGKREGAGRPVGTKKAITRKTRSIAAFDDEWEMIRQFSKIVKKDKDTAKKILDGYYNEEK</sequence>
<dbReference type="AlphaFoldDB" id="A0A378NUF3"/>
<feature type="compositionally biased region" description="Basic and acidic residues" evidence="1">
    <location>
        <begin position="1"/>
        <end position="16"/>
    </location>
</feature>
<accession>A0A378NUF3</accession>
<feature type="region of interest" description="Disordered" evidence="1">
    <location>
        <begin position="1"/>
        <end position="20"/>
    </location>
</feature>
<dbReference type="EMBL" id="UGPP01000001">
    <property type="protein sequence ID" value="STY71455.1"/>
    <property type="molecule type" value="Genomic_DNA"/>
</dbReference>
<gene>
    <name evidence="2" type="ORF">NCTC10571_01611</name>
</gene>
<dbReference type="Proteomes" id="UP000255234">
    <property type="component" value="Unassembled WGS sequence"/>
</dbReference>